<dbReference type="SUPFAM" id="SSF51735">
    <property type="entry name" value="NAD(P)-binding Rossmann-fold domains"/>
    <property type="match status" value="1"/>
</dbReference>
<reference evidence="2 3" key="1">
    <citation type="submission" date="2018-05" db="EMBL/GenBank/DDBJ databases">
        <title>Genome sequencing and assembly of the regulated plant pathogen Lachnellula willkommii and related sister species for the development of diagnostic species identification markers.</title>
        <authorList>
            <person name="Giroux E."/>
            <person name="Bilodeau G."/>
        </authorList>
    </citation>
    <scope>NUCLEOTIDE SEQUENCE [LARGE SCALE GENOMIC DNA]</scope>
    <source>
        <strain evidence="2 3">CBS 268.59</strain>
    </source>
</reference>
<comment type="caution">
    <text evidence="2">The sequence shown here is derived from an EMBL/GenBank/DDBJ whole genome shotgun (WGS) entry which is preliminary data.</text>
</comment>
<proteinExistence type="predicted"/>
<dbReference type="PANTHER" id="PTHR43157">
    <property type="entry name" value="PHOSPHATIDYLINOSITOL-GLYCAN BIOSYNTHESIS CLASS F PROTEIN-RELATED"/>
    <property type="match status" value="1"/>
</dbReference>
<dbReference type="Gene3D" id="3.40.50.720">
    <property type="entry name" value="NAD(P)-binding Rossmann-like Domain"/>
    <property type="match status" value="1"/>
</dbReference>
<dbReference type="PRINTS" id="PR00081">
    <property type="entry name" value="GDHRDH"/>
</dbReference>
<dbReference type="AlphaFoldDB" id="A0A8T9CFC4"/>
<dbReference type="InterPro" id="IPR036291">
    <property type="entry name" value="NAD(P)-bd_dom_sf"/>
</dbReference>
<evidence type="ECO:0000256" key="1">
    <source>
        <dbReference type="ARBA" id="ARBA00023002"/>
    </source>
</evidence>
<evidence type="ECO:0000313" key="2">
    <source>
        <dbReference type="EMBL" id="TVY83916.1"/>
    </source>
</evidence>
<accession>A0A8T9CFC4</accession>
<organism evidence="2 3">
    <name type="scientific">Lachnellula suecica</name>
    <dbReference type="NCBI Taxonomy" id="602035"/>
    <lineage>
        <taxon>Eukaryota</taxon>
        <taxon>Fungi</taxon>
        <taxon>Dikarya</taxon>
        <taxon>Ascomycota</taxon>
        <taxon>Pezizomycotina</taxon>
        <taxon>Leotiomycetes</taxon>
        <taxon>Helotiales</taxon>
        <taxon>Lachnaceae</taxon>
        <taxon>Lachnellula</taxon>
    </lineage>
</organism>
<protein>
    <submittedName>
        <fullName evidence="2">Short-chain dehydrogenase/reductase tropG</fullName>
    </submittedName>
</protein>
<sequence length="344" mass="37592">MAALATEEQLKAGAEKNATARRFLYRQFRLSPVLPQDVSLTGKTAIVTGANHGIGLETSRQLLDLGLSKLIIAVRNESKGETARIGLSRGRSIPDDAIEVWKLDMLSYESITAFVERAQALERLDIAILNAGIMKQTHTLAPATSHEESIQVNYLSTALLTILLLPVLKVKAKDAHLVWVQSEVAAWAKFKEKDSDPLLAAFDKPENFDIIDRYGTSKLLGQLFVTELAKRVPSSTAIITMPTPGLCHGTDLGVVPGFNIAQAIVNFMKRIVGRKVEVGARAITDAAVHGPDAHGQYLQECKVQPKAALVYKDEGDRVTQLLWKETMAELSFAGAEDIVRELSK</sequence>
<dbReference type="GO" id="GO:0016491">
    <property type="term" value="F:oxidoreductase activity"/>
    <property type="evidence" value="ECO:0007669"/>
    <property type="project" value="UniProtKB-KW"/>
</dbReference>
<gene>
    <name evidence="2" type="primary">tropG_4</name>
    <name evidence="2" type="ORF">LSUE1_G001014</name>
</gene>
<dbReference type="Proteomes" id="UP000469558">
    <property type="component" value="Unassembled WGS sequence"/>
</dbReference>
<dbReference type="Pfam" id="PF00106">
    <property type="entry name" value="adh_short"/>
    <property type="match status" value="1"/>
</dbReference>
<dbReference type="EMBL" id="QGMK01000139">
    <property type="protein sequence ID" value="TVY83916.1"/>
    <property type="molecule type" value="Genomic_DNA"/>
</dbReference>
<dbReference type="InterPro" id="IPR002347">
    <property type="entry name" value="SDR_fam"/>
</dbReference>
<dbReference type="PANTHER" id="PTHR43157:SF31">
    <property type="entry name" value="PHOSPHATIDYLINOSITOL-GLYCAN BIOSYNTHESIS CLASS F PROTEIN"/>
    <property type="match status" value="1"/>
</dbReference>
<name>A0A8T9CFC4_9HELO</name>
<keyword evidence="3" id="KW-1185">Reference proteome</keyword>
<keyword evidence="1" id="KW-0560">Oxidoreductase</keyword>
<dbReference type="OrthoDB" id="542013at2759"/>
<evidence type="ECO:0000313" key="3">
    <source>
        <dbReference type="Proteomes" id="UP000469558"/>
    </source>
</evidence>